<dbReference type="PROSITE" id="PS00434">
    <property type="entry name" value="HSF_DOMAIN"/>
    <property type="match status" value="1"/>
</dbReference>
<dbReference type="GO" id="GO:0003700">
    <property type="term" value="F:DNA-binding transcription factor activity"/>
    <property type="evidence" value="ECO:0007669"/>
    <property type="project" value="InterPro"/>
</dbReference>
<feature type="compositionally biased region" description="Basic and acidic residues" evidence="10">
    <location>
        <begin position="429"/>
        <end position="447"/>
    </location>
</feature>
<gene>
    <name evidence="12" type="ORF">KC19_3G238600</name>
</gene>
<proteinExistence type="inferred from homology"/>
<comment type="caution">
    <text evidence="12">The sequence shown here is derived from an EMBL/GenBank/DDBJ whole genome shotgun (WGS) entry which is preliminary data.</text>
</comment>
<keyword evidence="6" id="KW-0804">Transcription</keyword>
<sequence length="515" mass="57789">MGGEKQRPLAEAMDNTAKVASSPSTVAAANAAPQMDAPQSSGPPPFLTKTYEMVDDASTQAIVSWSSANNSFVVWNPPEFAQELLPKYFKHNNFSSFVRQLNTYGFRKVDPDRWEFANEGFLRGRRDLLRTIHRRKPATHSQQQHGACVEAGKFGLEGEIERLKRDKNSLMLELVRMRQQQQNTERELQVTTHRLQVTEIRQQRMISFLAKAMLNPSFFAQFVSQQNEDVHVMRKKRRLPVHEDEGDMDDSISPESSIDNQMITFQRSGLGEDGARAMIHQMFFPSDSPPGIDSNHFDGPMREMDVSHNSGGINGFNRQSGVTLKEITTKFPNILSSVPIVTDVSTIEVQEPTLSSQPFDNTRVSGGNGSEDGSRYPHSEHRDSNESVEADGNRGTVSHEAEVQSARTDPLRADPLRVFPLRVEPLRVEPLRPDPLRPDPSRTDTSRTDTSTHNSGFWEQFLTEDPRPVTSSAVRQEVQLETQDLFQDDKKAVQNCSASPRVDILSHQLGQLAPG</sequence>
<feature type="coiled-coil region" evidence="9">
    <location>
        <begin position="153"/>
        <end position="187"/>
    </location>
</feature>
<evidence type="ECO:0000313" key="12">
    <source>
        <dbReference type="EMBL" id="KAG0584843.1"/>
    </source>
</evidence>
<feature type="compositionally biased region" description="Polar residues" evidence="10">
    <location>
        <begin position="352"/>
        <end position="365"/>
    </location>
</feature>
<dbReference type="InterPro" id="IPR036390">
    <property type="entry name" value="WH_DNA-bd_sf"/>
</dbReference>
<keyword evidence="5" id="KW-0238">DNA-binding</keyword>
<reference evidence="12" key="1">
    <citation type="submission" date="2020-06" db="EMBL/GenBank/DDBJ databases">
        <title>WGS assembly of Ceratodon purpureus strain R40.</title>
        <authorList>
            <person name="Carey S.B."/>
            <person name="Jenkins J."/>
            <person name="Shu S."/>
            <person name="Lovell J.T."/>
            <person name="Sreedasyam A."/>
            <person name="Maumus F."/>
            <person name="Tiley G.P."/>
            <person name="Fernandez-Pozo N."/>
            <person name="Barry K."/>
            <person name="Chen C."/>
            <person name="Wang M."/>
            <person name="Lipzen A."/>
            <person name="Daum C."/>
            <person name="Saski C.A."/>
            <person name="Payton A.C."/>
            <person name="Mcbreen J.C."/>
            <person name="Conrad R.E."/>
            <person name="Kollar L.M."/>
            <person name="Olsson S."/>
            <person name="Huttunen S."/>
            <person name="Landis J.B."/>
            <person name="Wickett N.J."/>
            <person name="Johnson M.G."/>
            <person name="Rensing S.A."/>
            <person name="Grimwood J."/>
            <person name="Schmutz J."/>
            <person name="Mcdaniel S.F."/>
        </authorList>
    </citation>
    <scope>NUCLEOTIDE SEQUENCE</scope>
    <source>
        <strain evidence="12">R40</strain>
    </source>
</reference>
<organism evidence="12 13">
    <name type="scientific">Ceratodon purpureus</name>
    <name type="common">Fire moss</name>
    <name type="synonym">Dicranum purpureum</name>
    <dbReference type="NCBI Taxonomy" id="3225"/>
    <lineage>
        <taxon>Eukaryota</taxon>
        <taxon>Viridiplantae</taxon>
        <taxon>Streptophyta</taxon>
        <taxon>Embryophyta</taxon>
        <taxon>Bryophyta</taxon>
        <taxon>Bryophytina</taxon>
        <taxon>Bryopsida</taxon>
        <taxon>Dicranidae</taxon>
        <taxon>Pseudoditrichales</taxon>
        <taxon>Ditrichaceae</taxon>
        <taxon>Ceratodon</taxon>
    </lineage>
</organism>
<keyword evidence="9" id="KW-0175">Coiled coil</keyword>
<comment type="similarity">
    <text evidence="8">Belongs to the HSF family.</text>
</comment>
<feature type="domain" description="HSF-type DNA-binding" evidence="11">
    <location>
        <begin position="85"/>
        <end position="109"/>
    </location>
</feature>
<evidence type="ECO:0000259" key="11">
    <source>
        <dbReference type="PROSITE" id="PS00434"/>
    </source>
</evidence>
<feature type="compositionally biased region" description="Basic and acidic residues" evidence="10">
    <location>
        <begin position="372"/>
        <end position="385"/>
    </location>
</feature>
<keyword evidence="4" id="KW-0346">Stress response</keyword>
<dbReference type="Gene3D" id="1.10.10.10">
    <property type="entry name" value="Winged helix-like DNA-binding domain superfamily/Winged helix DNA-binding domain"/>
    <property type="match status" value="1"/>
</dbReference>
<dbReference type="PRINTS" id="PR00056">
    <property type="entry name" value="HSFDOMAIN"/>
</dbReference>
<dbReference type="PANTHER" id="PTHR10015:SF427">
    <property type="entry name" value="HEAT SHOCK FACTOR PROTEIN"/>
    <property type="match status" value="1"/>
</dbReference>
<dbReference type="PANTHER" id="PTHR10015">
    <property type="entry name" value="HEAT SHOCK TRANSCRIPTION FACTOR"/>
    <property type="match status" value="1"/>
</dbReference>
<dbReference type="Proteomes" id="UP000822688">
    <property type="component" value="Chromosome 3"/>
</dbReference>
<dbReference type="GO" id="GO:0034605">
    <property type="term" value="P:cellular response to heat"/>
    <property type="evidence" value="ECO:0007669"/>
    <property type="project" value="TreeGrafter"/>
</dbReference>
<dbReference type="GO" id="GO:0000978">
    <property type="term" value="F:RNA polymerase II cis-regulatory region sequence-specific DNA binding"/>
    <property type="evidence" value="ECO:0007669"/>
    <property type="project" value="TreeGrafter"/>
</dbReference>
<name>A0A8T0IR37_CERPU</name>
<comment type="subcellular location">
    <subcellularLocation>
        <location evidence="1">Nucleus</location>
    </subcellularLocation>
</comment>
<dbReference type="GO" id="GO:0006357">
    <property type="term" value="P:regulation of transcription by RNA polymerase II"/>
    <property type="evidence" value="ECO:0007669"/>
    <property type="project" value="TreeGrafter"/>
</dbReference>
<keyword evidence="13" id="KW-1185">Reference proteome</keyword>
<protein>
    <recommendedName>
        <fullName evidence="11">HSF-type DNA-binding domain-containing protein</fullName>
    </recommendedName>
</protein>
<dbReference type="Pfam" id="PF00447">
    <property type="entry name" value="HSF_DNA-bind"/>
    <property type="match status" value="1"/>
</dbReference>
<evidence type="ECO:0000256" key="9">
    <source>
        <dbReference type="SAM" id="Coils"/>
    </source>
</evidence>
<feature type="region of interest" description="Disordered" evidence="10">
    <location>
        <begin position="1"/>
        <end position="46"/>
    </location>
</feature>
<feature type="region of interest" description="Disordered" evidence="10">
    <location>
        <begin position="429"/>
        <end position="454"/>
    </location>
</feature>
<dbReference type="SUPFAM" id="SSF46785">
    <property type="entry name" value="Winged helix' DNA-binding domain"/>
    <property type="match status" value="1"/>
</dbReference>
<evidence type="ECO:0000256" key="10">
    <source>
        <dbReference type="SAM" id="MobiDB-lite"/>
    </source>
</evidence>
<keyword evidence="2" id="KW-0597">Phosphoprotein</keyword>
<dbReference type="FunFam" id="1.10.10.10:FF:000057">
    <property type="entry name" value="Heat shock transcription factor 1"/>
    <property type="match status" value="1"/>
</dbReference>
<evidence type="ECO:0000256" key="1">
    <source>
        <dbReference type="ARBA" id="ARBA00004123"/>
    </source>
</evidence>
<dbReference type="GO" id="GO:0005634">
    <property type="term" value="C:nucleus"/>
    <property type="evidence" value="ECO:0007669"/>
    <property type="project" value="UniProtKB-SubCell"/>
</dbReference>
<accession>A0A8T0IR37</accession>
<dbReference type="InterPro" id="IPR000232">
    <property type="entry name" value="HSF_DNA-bd"/>
</dbReference>
<evidence type="ECO:0000256" key="8">
    <source>
        <dbReference type="RuleBase" id="RU004020"/>
    </source>
</evidence>
<dbReference type="SMART" id="SM00415">
    <property type="entry name" value="HSF"/>
    <property type="match status" value="1"/>
</dbReference>
<dbReference type="AlphaFoldDB" id="A0A8T0IR37"/>
<keyword evidence="7" id="KW-0539">Nucleus</keyword>
<evidence type="ECO:0000256" key="2">
    <source>
        <dbReference type="ARBA" id="ARBA00022553"/>
    </source>
</evidence>
<evidence type="ECO:0000313" key="13">
    <source>
        <dbReference type="Proteomes" id="UP000822688"/>
    </source>
</evidence>
<evidence type="ECO:0000256" key="4">
    <source>
        <dbReference type="ARBA" id="ARBA00023016"/>
    </source>
</evidence>
<evidence type="ECO:0000256" key="3">
    <source>
        <dbReference type="ARBA" id="ARBA00023015"/>
    </source>
</evidence>
<evidence type="ECO:0000256" key="5">
    <source>
        <dbReference type="ARBA" id="ARBA00023125"/>
    </source>
</evidence>
<feature type="region of interest" description="Disordered" evidence="10">
    <location>
        <begin position="352"/>
        <end position="411"/>
    </location>
</feature>
<dbReference type="InterPro" id="IPR036388">
    <property type="entry name" value="WH-like_DNA-bd_sf"/>
</dbReference>
<dbReference type="EMBL" id="CM026423">
    <property type="protein sequence ID" value="KAG0584843.1"/>
    <property type="molecule type" value="Genomic_DNA"/>
</dbReference>
<evidence type="ECO:0000256" key="6">
    <source>
        <dbReference type="ARBA" id="ARBA00023163"/>
    </source>
</evidence>
<evidence type="ECO:0000256" key="7">
    <source>
        <dbReference type="ARBA" id="ARBA00023242"/>
    </source>
</evidence>
<keyword evidence="3" id="KW-0805">Transcription regulation</keyword>